<dbReference type="AlphaFoldDB" id="A0A1W6D024"/>
<gene>
    <name evidence="1" type="ORF">B0A89_13230</name>
</gene>
<evidence type="ECO:0000313" key="1">
    <source>
        <dbReference type="EMBL" id="ARJ70457.1"/>
    </source>
</evidence>
<keyword evidence="2" id="KW-1185">Reference proteome</keyword>
<dbReference type="Gene3D" id="1.20.5.420">
    <property type="entry name" value="Immunoglobulin FC, subunit C"/>
    <property type="match status" value="1"/>
</dbReference>
<dbReference type="KEGG" id="pcon:B0A89_13230"/>
<dbReference type="Proteomes" id="UP000193017">
    <property type="component" value="Chromosome"/>
</dbReference>
<reference evidence="1 2" key="1">
    <citation type="submission" date="2017-03" db="EMBL/GenBank/DDBJ databases">
        <title>Genome sequence of Paracoccus contaminans isolated from a water microcosm.</title>
        <authorList>
            <person name="Aurass P."/>
            <person name="Karste S."/>
            <person name="Trost E."/>
            <person name="Glaeser S.P."/>
            <person name="Kaempfer P."/>
            <person name="Flieger A."/>
        </authorList>
    </citation>
    <scope>NUCLEOTIDE SEQUENCE [LARGE SCALE GENOMIC DNA]</scope>
    <source>
        <strain evidence="2">RKI 16-01929T\LMG 29738T\CCM 8701T\CIP 111112T</strain>
    </source>
</reference>
<protein>
    <submittedName>
        <fullName evidence="1">Uncharacterized protein</fullName>
    </submittedName>
</protein>
<evidence type="ECO:0000313" key="2">
    <source>
        <dbReference type="Proteomes" id="UP000193017"/>
    </source>
</evidence>
<sequence>MTWRRIGEKSPRPRGSAEVKKIVGSLHLDVTFCGQFSPRSSALPQEGGGMSDRNVEIVELDRRLGNDPDGIELRRLTERLVAGKGRVIQEIGRGVSTDEYARLSLLAQAYDAGIDALPKLWASIHDQPQT</sequence>
<dbReference type="OrthoDB" id="7775224at2"/>
<accession>A0A1W6D024</accession>
<name>A0A1W6D024_9RHOB</name>
<organism evidence="1 2">
    <name type="scientific">Paracoccus contaminans</name>
    <dbReference type="NCBI Taxonomy" id="1945662"/>
    <lineage>
        <taxon>Bacteria</taxon>
        <taxon>Pseudomonadati</taxon>
        <taxon>Pseudomonadota</taxon>
        <taxon>Alphaproteobacteria</taxon>
        <taxon>Rhodobacterales</taxon>
        <taxon>Paracoccaceae</taxon>
        <taxon>Paracoccus</taxon>
    </lineage>
</organism>
<dbReference type="STRING" id="1945662.B0A89_13230"/>
<dbReference type="EMBL" id="CP020612">
    <property type="protein sequence ID" value="ARJ70457.1"/>
    <property type="molecule type" value="Genomic_DNA"/>
</dbReference>
<proteinExistence type="predicted"/>